<dbReference type="PROSITE" id="PS51257">
    <property type="entry name" value="PROKAR_LIPOPROTEIN"/>
    <property type="match status" value="1"/>
</dbReference>
<keyword evidence="3" id="KW-1185">Reference proteome</keyword>
<dbReference type="KEGG" id="pbap:Pla133_02100"/>
<dbReference type="Gene3D" id="3.10.450.50">
    <property type="match status" value="1"/>
</dbReference>
<keyword evidence="1" id="KW-0732">Signal</keyword>
<dbReference type="EMBL" id="CP036287">
    <property type="protein sequence ID" value="QDU65146.1"/>
    <property type="molecule type" value="Genomic_DNA"/>
</dbReference>
<accession>A0A518BDV1</accession>
<evidence type="ECO:0008006" key="4">
    <source>
        <dbReference type="Google" id="ProtNLM"/>
    </source>
</evidence>
<sequence precursor="true">MRTLGACWRVRTTTALAVLPLFAGCRTVAMQDTGGGGDLEPIRSMLVELYESFSFGPGEEADWDGMRTLFAPGANFYSPIRAGRTPVGEDVEEFVQGFRDWVTGTPIGESGLREEITHWQIVRCGTIAHAFVTFDGVLPDGTPYSQGVDAIQLVLDGERWLLASFTSQYARAGAPLPERFVDPSFARGAD</sequence>
<protein>
    <recommendedName>
        <fullName evidence="4">SnoaL-like domain-containing protein</fullName>
    </recommendedName>
</protein>
<dbReference type="InterPro" id="IPR032710">
    <property type="entry name" value="NTF2-like_dom_sf"/>
</dbReference>
<dbReference type="AlphaFoldDB" id="A0A518BDV1"/>
<name>A0A518BDV1_9BACT</name>
<feature type="signal peptide" evidence="1">
    <location>
        <begin position="1"/>
        <end position="17"/>
    </location>
</feature>
<feature type="chain" id="PRO_5022101770" description="SnoaL-like domain-containing protein" evidence="1">
    <location>
        <begin position="18"/>
        <end position="190"/>
    </location>
</feature>
<proteinExistence type="predicted"/>
<evidence type="ECO:0000313" key="3">
    <source>
        <dbReference type="Proteomes" id="UP000316921"/>
    </source>
</evidence>
<organism evidence="2 3">
    <name type="scientific">Engelhardtia mirabilis</name>
    <dbReference type="NCBI Taxonomy" id="2528011"/>
    <lineage>
        <taxon>Bacteria</taxon>
        <taxon>Pseudomonadati</taxon>
        <taxon>Planctomycetota</taxon>
        <taxon>Planctomycetia</taxon>
        <taxon>Planctomycetia incertae sedis</taxon>
        <taxon>Engelhardtia</taxon>
    </lineage>
</organism>
<evidence type="ECO:0000313" key="2">
    <source>
        <dbReference type="EMBL" id="QDU65146.1"/>
    </source>
</evidence>
<gene>
    <name evidence="2" type="ORF">Pla133_02100</name>
</gene>
<dbReference type="Proteomes" id="UP000316921">
    <property type="component" value="Chromosome"/>
</dbReference>
<evidence type="ECO:0000256" key="1">
    <source>
        <dbReference type="SAM" id="SignalP"/>
    </source>
</evidence>
<dbReference type="RefSeq" id="WP_145061494.1">
    <property type="nucleotide sequence ID" value="NZ_CP036287.1"/>
</dbReference>
<dbReference type="SUPFAM" id="SSF54427">
    <property type="entry name" value="NTF2-like"/>
    <property type="match status" value="1"/>
</dbReference>
<reference evidence="2 3" key="1">
    <citation type="submission" date="2019-02" db="EMBL/GenBank/DDBJ databases">
        <title>Deep-cultivation of Planctomycetes and their phenomic and genomic characterization uncovers novel biology.</title>
        <authorList>
            <person name="Wiegand S."/>
            <person name="Jogler M."/>
            <person name="Boedeker C."/>
            <person name="Pinto D."/>
            <person name="Vollmers J."/>
            <person name="Rivas-Marin E."/>
            <person name="Kohn T."/>
            <person name="Peeters S.H."/>
            <person name="Heuer A."/>
            <person name="Rast P."/>
            <person name="Oberbeckmann S."/>
            <person name="Bunk B."/>
            <person name="Jeske O."/>
            <person name="Meyerdierks A."/>
            <person name="Storesund J.E."/>
            <person name="Kallscheuer N."/>
            <person name="Luecker S."/>
            <person name="Lage O.M."/>
            <person name="Pohl T."/>
            <person name="Merkel B.J."/>
            <person name="Hornburger P."/>
            <person name="Mueller R.-W."/>
            <person name="Bruemmer F."/>
            <person name="Labrenz M."/>
            <person name="Spormann A.M."/>
            <person name="Op den Camp H."/>
            <person name="Overmann J."/>
            <person name="Amann R."/>
            <person name="Jetten M.S.M."/>
            <person name="Mascher T."/>
            <person name="Medema M.H."/>
            <person name="Devos D.P."/>
            <person name="Kaster A.-K."/>
            <person name="Ovreas L."/>
            <person name="Rohde M."/>
            <person name="Galperin M.Y."/>
            <person name="Jogler C."/>
        </authorList>
    </citation>
    <scope>NUCLEOTIDE SEQUENCE [LARGE SCALE GENOMIC DNA]</scope>
    <source>
        <strain evidence="2 3">Pla133</strain>
    </source>
</reference>